<keyword evidence="4" id="KW-1185">Reference proteome</keyword>
<proteinExistence type="predicted"/>
<accession>A0A091W5H8</accession>
<gene>
    <name evidence="3" type="ORF">N306_07645</name>
</gene>
<dbReference type="EMBL" id="KK734779">
    <property type="protein sequence ID" value="KFR10867.1"/>
    <property type="molecule type" value="Genomic_DNA"/>
</dbReference>
<protein>
    <recommendedName>
        <fullName evidence="5">Cilia-and flagella-associated protein 99</fullName>
    </recommendedName>
</protein>
<evidence type="ECO:0008006" key="5">
    <source>
        <dbReference type="Google" id="ProtNLM"/>
    </source>
</evidence>
<dbReference type="PANTHER" id="PTHR34649:SF1">
    <property type="entry name" value="CILIA- AND FLAGELLA-ASSOCIATED PROTEIN 99"/>
    <property type="match status" value="1"/>
</dbReference>
<organism evidence="3 4">
    <name type="scientific">Opisthocomus hoazin</name>
    <name type="common">Hoatzin</name>
    <name type="synonym">Phasianus hoazin</name>
    <dbReference type="NCBI Taxonomy" id="30419"/>
    <lineage>
        <taxon>Eukaryota</taxon>
        <taxon>Metazoa</taxon>
        <taxon>Chordata</taxon>
        <taxon>Craniata</taxon>
        <taxon>Vertebrata</taxon>
        <taxon>Euteleostomi</taxon>
        <taxon>Archelosauria</taxon>
        <taxon>Archosauria</taxon>
        <taxon>Dinosauria</taxon>
        <taxon>Saurischia</taxon>
        <taxon>Theropoda</taxon>
        <taxon>Coelurosauria</taxon>
        <taxon>Aves</taxon>
        <taxon>Neognathae</taxon>
        <taxon>Neoaves</taxon>
        <taxon>Opisthocomiformes</taxon>
        <taxon>Opisthocomidae</taxon>
        <taxon>Opisthocomus</taxon>
    </lineage>
</organism>
<evidence type="ECO:0000313" key="3">
    <source>
        <dbReference type="EMBL" id="KFR10867.1"/>
    </source>
</evidence>
<name>A0A091W5H8_OPIHO</name>
<dbReference type="PhylomeDB" id="A0A091W5H8"/>
<dbReference type="PANTHER" id="PTHR34649">
    <property type="entry name" value="CILIA- AND FLAGELLA-ASSOCIATED PROTEIN 99"/>
    <property type="match status" value="1"/>
</dbReference>
<evidence type="ECO:0000256" key="1">
    <source>
        <dbReference type="SAM" id="Coils"/>
    </source>
</evidence>
<evidence type="ECO:0000256" key="2">
    <source>
        <dbReference type="SAM" id="MobiDB-lite"/>
    </source>
</evidence>
<feature type="coiled-coil region" evidence="1">
    <location>
        <begin position="318"/>
        <end position="415"/>
    </location>
</feature>
<feature type="compositionally biased region" description="Basic and acidic residues" evidence="2">
    <location>
        <begin position="502"/>
        <end position="520"/>
    </location>
</feature>
<dbReference type="STRING" id="30419.A0A091W5H8"/>
<reference evidence="3 4" key="1">
    <citation type="submission" date="2014-04" db="EMBL/GenBank/DDBJ databases">
        <title>Genome evolution of avian class.</title>
        <authorList>
            <person name="Zhang G."/>
            <person name="Li C."/>
        </authorList>
    </citation>
    <scope>NUCLEOTIDE SEQUENCE [LARGE SCALE GENOMIC DNA]</scope>
    <source>
        <strain evidence="3">BGI_N306</strain>
    </source>
</reference>
<feature type="non-terminal residue" evidence="3">
    <location>
        <position position="543"/>
    </location>
</feature>
<feature type="region of interest" description="Disordered" evidence="2">
    <location>
        <begin position="501"/>
        <end position="520"/>
    </location>
</feature>
<dbReference type="InterPro" id="IPR039341">
    <property type="entry name" value="CFAP99"/>
</dbReference>
<keyword evidence="1" id="KW-0175">Coiled coil</keyword>
<dbReference type="AlphaFoldDB" id="A0A091W5H8"/>
<sequence length="543" mass="63715">LNVTEEKFVLDTLAGCIAYKSLLDVVVNAFFVRDGKYCLVSERNLYIVICYLATFQLEELGLQHFSRIVKSLDTAKMQKFLRFFFNALYLNTWIKDEWSRFYDSLYVKENWIDPLLRWQPKVQQLVEQLTDKLSNPTTTVKTSTVTQPKKFNLTVPKPRAIPIPRPIPVLEKRPPAPSSTYKPPKEKKQLEEIKTKNRQKAEVSVLCSCSSLSFLLTCFFCNVPFSQVFKLYLKRIWADNIPIKLNAAAILREGALYQRKMEQELKRIENLLQGAGDPSEFLEWQKQMRGKDLEEQLAEIECRRLQGKLSHEEAVLAHQNVTQENKKKAELMREEKAELMQQYAEKRLQEQQEMRELVEQVVEGHKNAKQAKIKLQKYKQQIVQEVCEENRELLRQALEEEEEKLRKRYELIQQIRAIESLPRLRHKFVDLTETGGHGLICEMSIVELRERLALLKEAQKAAEEEKRDQIIHEKQAKEQLLLDKLDQICLFRAELGRAAALKQEEKKRKPQSGERPVKDERILNLQKKIVEKKMERKKQAGLL</sequence>
<feature type="non-terminal residue" evidence="3">
    <location>
        <position position="1"/>
    </location>
</feature>
<feature type="coiled-coil region" evidence="1">
    <location>
        <begin position="445"/>
        <end position="475"/>
    </location>
</feature>
<dbReference type="Proteomes" id="UP000053605">
    <property type="component" value="Unassembled WGS sequence"/>
</dbReference>
<evidence type="ECO:0000313" key="4">
    <source>
        <dbReference type="Proteomes" id="UP000053605"/>
    </source>
</evidence>